<evidence type="ECO:0000259" key="8">
    <source>
        <dbReference type="PROSITE" id="PS50850"/>
    </source>
</evidence>
<dbReference type="PANTHER" id="PTHR43791">
    <property type="entry name" value="PERMEASE-RELATED"/>
    <property type="match status" value="1"/>
</dbReference>
<keyword evidence="2" id="KW-0813">Transport</keyword>
<proteinExistence type="predicted"/>
<feature type="transmembrane region" description="Helical" evidence="7">
    <location>
        <begin position="432"/>
        <end position="452"/>
    </location>
</feature>
<name>A0AAD7Y496_9FUNG</name>
<gene>
    <name evidence="9" type="ORF">O0I10_000759</name>
</gene>
<keyword evidence="10" id="KW-1185">Reference proteome</keyword>
<dbReference type="GeneID" id="83208180"/>
<feature type="transmembrane region" description="Helical" evidence="7">
    <location>
        <begin position="74"/>
        <end position="94"/>
    </location>
</feature>
<feature type="transmembrane region" description="Helical" evidence="7">
    <location>
        <begin position="145"/>
        <end position="163"/>
    </location>
</feature>
<dbReference type="InterPro" id="IPR020846">
    <property type="entry name" value="MFS_dom"/>
</dbReference>
<dbReference type="Gene3D" id="1.20.1250.20">
    <property type="entry name" value="MFS general substrate transporter like domains"/>
    <property type="match status" value="2"/>
</dbReference>
<feature type="region of interest" description="Disordered" evidence="6">
    <location>
        <begin position="25"/>
        <end position="58"/>
    </location>
</feature>
<feature type="transmembrane region" description="Helical" evidence="7">
    <location>
        <begin position="238"/>
        <end position="260"/>
    </location>
</feature>
<evidence type="ECO:0000256" key="4">
    <source>
        <dbReference type="ARBA" id="ARBA00022989"/>
    </source>
</evidence>
<dbReference type="Proteomes" id="UP001234581">
    <property type="component" value="Unassembled WGS sequence"/>
</dbReference>
<dbReference type="PROSITE" id="PS50850">
    <property type="entry name" value="MFS"/>
    <property type="match status" value="1"/>
</dbReference>
<evidence type="ECO:0000256" key="6">
    <source>
        <dbReference type="SAM" id="MobiDB-lite"/>
    </source>
</evidence>
<feature type="transmembrane region" description="Helical" evidence="7">
    <location>
        <begin position="114"/>
        <end position="133"/>
    </location>
</feature>
<feature type="transmembrane region" description="Helical" evidence="7">
    <location>
        <begin position="169"/>
        <end position="192"/>
    </location>
</feature>
<dbReference type="FunFam" id="1.20.1250.20:FF:000034">
    <property type="entry name" value="MFS general substrate transporter"/>
    <property type="match status" value="1"/>
</dbReference>
<comment type="subcellular location">
    <subcellularLocation>
        <location evidence="1">Membrane</location>
        <topology evidence="1">Multi-pass membrane protein</topology>
    </subcellularLocation>
</comment>
<feature type="transmembrane region" description="Helical" evidence="7">
    <location>
        <begin position="204"/>
        <end position="226"/>
    </location>
</feature>
<dbReference type="InterPro" id="IPR011701">
    <property type="entry name" value="MFS"/>
</dbReference>
<keyword evidence="3 7" id="KW-0812">Transmembrane</keyword>
<feature type="domain" description="Major facilitator superfamily (MFS) profile" evidence="8">
    <location>
        <begin position="78"/>
        <end position="493"/>
    </location>
</feature>
<dbReference type="FunFam" id="1.20.1250.20:FF:000013">
    <property type="entry name" value="MFS general substrate transporter"/>
    <property type="match status" value="1"/>
</dbReference>
<accession>A0AAD7Y496</accession>
<feature type="transmembrane region" description="Helical" evidence="7">
    <location>
        <begin position="398"/>
        <end position="420"/>
    </location>
</feature>
<organism evidence="9 10">
    <name type="scientific">Lichtheimia ornata</name>
    <dbReference type="NCBI Taxonomy" id="688661"/>
    <lineage>
        <taxon>Eukaryota</taxon>
        <taxon>Fungi</taxon>
        <taxon>Fungi incertae sedis</taxon>
        <taxon>Mucoromycota</taxon>
        <taxon>Mucoromycotina</taxon>
        <taxon>Mucoromycetes</taxon>
        <taxon>Mucorales</taxon>
        <taxon>Lichtheimiaceae</taxon>
        <taxon>Lichtheimia</taxon>
    </lineage>
</organism>
<sequence length="521" mass="58247">MLVWQLWPMQHLSFRPFTRHYYPPAPGSKHQMDHNSDTQQRPPPPNLSEVKSGHVEDESLLPDRKEARRLFFKIDLRIIPFIALLYICSFLDRVNIANAKVAGLVEDLGMSDDMYNWAVSIFFISYVIADVPSNLMLKFVGPRRWIAAIMITWGTITAAMAAVKNGSGLLAARFFLGLAEAGLYPAVVYLLSVWYPRKVQGLRTALATSSASNLAGAFGGVLAYGIMHMDGLQGLHGWQWIFIIEAIPTLVIAICVYFLLPDYPETCKFLTPDEQEKVTRLIEHDSPSREKHFSWKQVRMAFTDWKMYAFGSIYLLSATCMYAYAMFLPTIVVGMGYSSLSAQLMSAPPYGVGFVLTVITAYTSDRFLERGFHLTAISLVGMIGYILLATLGEDVPVVGHYIAAIIVGCGIFPLSINTAWMNNNQGGRTKRAVVIAVFTMMANLGGVIGGQLYRADDAPRYIRGHTICAVFMGVTCLLILGTKWGLYRENKRRDAMTHEEYMAACQGTDLCDNHPDYRYIL</sequence>
<protein>
    <recommendedName>
        <fullName evidence="8">Major facilitator superfamily (MFS) profile domain-containing protein</fullName>
    </recommendedName>
</protein>
<feature type="transmembrane region" description="Helical" evidence="7">
    <location>
        <begin position="464"/>
        <end position="486"/>
    </location>
</feature>
<dbReference type="GO" id="GO:0016020">
    <property type="term" value="C:membrane"/>
    <property type="evidence" value="ECO:0007669"/>
    <property type="project" value="UniProtKB-SubCell"/>
</dbReference>
<dbReference type="SUPFAM" id="SSF103473">
    <property type="entry name" value="MFS general substrate transporter"/>
    <property type="match status" value="1"/>
</dbReference>
<comment type="caution">
    <text evidence="9">The sequence shown here is derived from an EMBL/GenBank/DDBJ whole genome shotgun (WGS) entry which is preliminary data.</text>
</comment>
<dbReference type="PANTHER" id="PTHR43791:SF36">
    <property type="entry name" value="TRANSPORTER, PUTATIVE (AFU_ORTHOLOGUE AFUA_6G08340)-RELATED"/>
    <property type="match status" value="1"/>
</dbReference>
<evidence type="ECO:0000313" key="9">
    <source>
        <dbReference type="EMBL" id="KAJ8663517.1"/>
    </source>
</evidence>
<feature type="transmembrane region" description="Helical" evidence="7">
    <location>
        <begin position="307"/>
        <end position="327"/>
    </location>
</feature>
<dbReference type="EMBL" id="JARTCD010000002">
    <property type="protein sequence ID" value="KAJ8663517.1"/>
    <property type="molecule type" value="Genomic_DNA"/>
</dbReference>
<feature type="transmembrane region" description="Helical" evidence="7">
    <location>
        <begin position="347"/>
        <end position="364"/>
    </location>
</feature>
<evidence type="ECO:0000313" key="10">
    <source>
        <dbReference type="Proteomes" id="UP001234581"/>
    </source>
</evidence>
<dbReference type="AlphaFoldDB" id="A0AAD7Y496"/>
<dbReference type="GO" id="GO:0022857">
    <property type="term" value="F:transmembrane transporter activity"/>
    <property type="evidence" value="ECO:0007669"/>
    <property type="project" value="InterPro"/>
</dbReference>
<keyword evidence="4 7" id="KW-1133">Transmembrane helix</keyword>
<evidence type="ECO:0000256" key="3">
    <source>
        <dbReference type="ARBA" id="ARBA00022692"/>
    </source>
</evidence>
<evidence type="ECO:0000256" key="1">
    <source>
        <dbReference type="ARBA" id="ARBA00004141"/>
    </source>
</evidence>
<evidence type="ECO:0000256" key="7">
    <source>
        <dbReference type="SAM" id="Phobius"/>
    </source>
</evidence>
<reference evidence="9 10" key="1">
    <citation type="submission" date="2023-03" db="EMBL/GenBank/DDBJ databases">
        <title>Genome sequence of Lichtheimia ornata CBS 291.66.</title>
        <authorList>
            <person name="Mohabir J.T."/>
            <person name="Shea T.P."/>
            <person name="Kurbessoian T."/>
            <person name="Berby B."/>
            <person name="Fontaine J."/>
            <person name="Livny J."/>
            <person name="Gnirke A."/>
            <person name="Stajich J.E."/>
            <person name="Cuomo C.A."/>
        </authorList>
    </citation>
    <scope>NUCLEOTIDE SEQUENCE [LARGE SCALE GENOMIC DNA]</scope>
    <source>
        <strain evidence="9">CBS 291.66</strain>
    </source>
</reference>
<feature type="transmembrane region" description="Helical" evidence="7">
    <location>
        <begin position="371"/>
        <end position="392"/>
    </location>
</feature>
<dbReference type="CDD" id="cd17327">
    <property type="entry name" value="MFS_FEN2_like"/>
    <property type="match status" value="1"/>
</dbReference>
<keyword evidence="5 7" id="KW-0472">Membrane</keyword>
<dbReference type="RefSeq" id="XP_058348429.1">
    <property type="nucleotide sequence ID" value="XM_058480865.1"/>
</dbReference>
<evidence type="ECO:0000256" key="5">
    <source>
        <dbReference type="ARBA" id="ARBA00023136"/>
    </source>
</evidence>
<dbReference type="Pfam" id="PF07690">
    <property type="entry name" value="MFS_1"/>
    <property type="match status" value="1"/>
</dbReference>
<evidence type="ECO:0000256" key="2">
    <source>
        <dbReference type="ARBA" id="ARBA00022448"/>
    </source>
</evidence>
<dbReference type="InterPro" id="IPR036259">
    <property type="entry name" value="MFS_trans_sf"/>
</dbReference>